<comment type="caution">
    <text evidence="1">The sequence shown here is derived from an EMBL/GenBank/DDBJ whole genome shotgun (WGS) entry which is preliminary data.</text>
</comment>
<dbReference type="InterPro" id="IPR010982">
    <property type="entry name" value="Lambda_DNA-bd_dom_sf"/>
</dbReference>
<organism evidence="1 2">
    <name type="scientific">Parathalassolituus penaei</name>
    <dbReference type="NCBI Taxonomy" id="2997323"/>
    <lineage>
        <taxon>Bacteria</taxon>
        <taxon>Pseudomonadati</taxon>
        <taxon>Pseudomonadota</taxon>
        <taxon>Gammaproteobacteria</taxon>
        <taxon>Oceanospirillales</taxon>
        <taxon>Oceanospirillaceae</taxon>
        <taxon>Parathalassolituus</taxon>
    </lineage>
</organism>
<dbReference type="AlphaFoldDB" id="A0A9X3IVE0"/>
<dbReference type="RefSeq" id="WP_283175371.1">
    <property type="nucleotide sequence ID" value="NZ_JAPNOA010000059.1"/>
</dbReference>
<dbReference type="Gene3D" id="1.10.260.40">
    <property type="entry name" value="lambda repressor-like DNA-binding domains"/>
    <property type="match status" value="1"/>
</dbReference>
<evidence type="ECO:0000313" key="1">
    <source>
        <dbReference type="EMBL" id="MCY0967163.1"/>
    </source>
</evidence>
<dbReference type="EMBL" id="JAPNOA010000059">
    <property type="protein sequence ID" value="MCY0967163.1"/>
    <property type="molecule type" value="Genomic_DNA"/>
</dbReference>
<sequence>MEAQKPSRNRKKRPFKQTKELVRLALNDGWTQADIATSCRTQQSIVSDWKKGTKTGTEEQLRPLLEVFGSKLRRASFRFYRAVSGALEGGIWHKVEGQVILQRIVYCQDPQQAKWEPLYKLVVHALGRGKFNALYLSPVSLDKVACGKDENWLICYARMDLDVTKLLGFIDNPDVKPRTPSPLDGEVQIKYLVRAALLNHGYPVDDVVTHPANW</sequence>
<name>A0A9X3IVE0_9GAMM</name>
<reference evidence="1" key="1">
    <citation type="submission" date="2022-11" db="EMBL/GenBank/DDBJ databases">
        <title>Parathalassolutuus dongxingensis gen. nov., sp. nov., a novel member of family Oceanospirillaceae isolated from a coastal shrimp pond in Guangxi, China.</title>
        <authorList>
            <person name="Chen H."/>
        </authorList>
    </citation>
    <scope>NUCLEOTIDE SEQUENCE</scope>
    <source>
        <strain evidence="1">G-43</strain>
    </source>
</reference>
<protein>
    <submittedName>
        <fullName evidence="1">Uncharacterized protein</fullName>
    </submittedName>
</protein>
<accession>A0A9X3IVE0</accession>
<keyword evidence="2" id="KW-1185">Reference proteome</keyword>
<dbReference type="GO" id="GO:0003677">
    <property type="term" value="F:DNA binding"/>
    <property type="evidence" value="ECO:0007669"/>
    <property type="project" value="InterPro"/>
</dbReference>
<evidence type="ECO:0000313" key="2">
    <source>
        <dbReference type="Proteomes" id="UP001150830"/>
    </source>
</evidence>
<gene>
    <name evidence="1" type="ORF">OUO13_18445</name>
</gene>
<dbReference type="Proteomes" id="UP001150830">
    <property type="component" value="Unassembled WGS sequence"/>
</dbReference>
<proteinExistence type="predicted"/>